<accession>A0A0J0YTE3</accession>
<evidence type="ECO:0000313" key="2">
    <source>
        <dbReference type="Proteomes" id="UP000036027"/>
    </source>
</evidence>
<reference evidence="1 2" key="1">
    <citation type="submission" date="2014-11" db="EMBL/GenBank/DDBJ databases">
        <title>Genome of a novel goose pathogen.</title>
        <authorList>
            <person name="Hansen C.M."/>
            <person name="Hueffer K."/>
            <person name="Choi S.C."/>
        </authorList>
    </citation>
    <scope>NUCLEOTIDE SEQUENCE [LARGE SCALE GENOMIC DNA]</scope>
    <source>
        <strain evidence="1 2">KH1503</strain>
    </source>
</reference>
<organism evidence="1 2">
    <name type="scientific">Neisseria arctica</name>
    <dbReference type="NCBI Taxonomy" id="1470200"/>
    <lineage>
        <taxon>Bacteria</taxon>
        <taxon>Pseudomonadati</taxon>
        <taxon>Pseudomonadota</taxon>
        <taxon>Betaproteobacteria</taxon>
        <taxon>Neisseriales</taxon>
        <taxon>Neisseriaceae</taxon>
        <taxon>Neisseria</taxon>
    </lineage>
</organism>
<proteinExistence type="predicted"/>
<dbReference type="STRING" id="1470200.PL75_03105"/>
<dbReference type="PATRIC" id="fig|1470200.3.peg.1731"/>
<comment type="caution">
    <text evidence="1">The sequence shown here is derived from an EMBL/GenBank/DDBJ whole genome shotgun (WGS) entry which is preliminary data.</text>
</comment>
<name>A0A0J0YTE3_9NEIS</name>
<sequence>MRGVKLHNQGPFWKGYYDYLYAADKEFTAENLTAIGKVLYGERWQTDLADALNINSRRIREMVAGTRKIPPGIVVDILTLLKEKQIKIDSVIGNLIT</sequence>
<protein>
    <submittedName>
        <fullName evidence="1">Uncharacterized protein</fullName>
    </submittedName>
</protein>
<dbReference type="Proteomes" id="UP000036027">
    <property type="component" value="Unassembled WGS sequence"/>
</dbReference>
<gene>
    <name evidence="1" type="ORF">PL75_03105</name>
</gene>
<keyword evidence="2" id="KW-1185">Reference proteome</keyword>
<dbReference type="EMBL" id="JTDO01000004">
    <property type="protein sequence ID" value="KLT73384.1"/>
    <property type="molecule type" value="Genomic_DNA"/>
</dbReference>
<evidence type="ECO:0000313" key="1">
    <source>
        <dbReference type="EMBL" id="KLT73384.1"/>
    </source>
</evidence>
<dbReference type="AlphaFoldDB" id="A0A0J0YTE3"/>